<evidence type="ECO:0000256" key="6">
    <source>
        <dbReference type="ARBA" id="ARBA00022777"/>
    </source>
</evidence>
<accession>A0A1V9XM14</accession>
<dbReference type="GO" id="GO:0035556">
    <property type="term" value="P:intracellular signal transduction"/>
    <property type="evidence" value="ECO:0007669"/>
    <property type="project" value="TreeGrafter"/>
</dbReference>
<dbReference type="InterPro" id="IPR050236">
    <property type="entry name" value="Ser_Thr_kinase_AGC"/>
</dbReference>
<dbReference type="SMART" id="SM00228">
    <property type="entry name" value="PDZ"/>
    <property type="match status" value="2"/>
</dbReference>
<dbReference type="PROSITE" id="PS50011">
    <property type="entry name" value="PROTEIN_KINASE_DOM"/>
    <property type="match status" value="1"/>
</dbReference>
<evidence type="ECO:0000259" key="12">
    <source>
        <dbReference type="PROSITE" id="PS50011"/>
    </source>
</evidence>
<evidence type="ECO:0000256" key="10">
    <source>
        <dbReference type="ARBA" id="ARBA00048679"/>
    </source>
</evidence>
<dbReference type="PROSITE" id="PS50106">
    <property type="entry name" value="PDZ"/>
    <property type="match status" value="1"/>
</dbReference>
<feature type="compositionally biased region" description="Basic and acidic residues" evidence="11">
    <location>
        <begin position="449"/>
        <end position="471"/>
    </location>
</feature>
<keyword evidence="7" id="KW-0067">ATP-binding</keyword>
<comment type="catalytic activity">
    <reaction evidence="9">
        <text>L-threonyl-[protein] + ATP = O-phospho-L-threonyl-[protein] + ADP + H(+)</text>
        <dbReference type="Rhea" id="RHEA:46608"/>
        <dbReference type="Rhea" id="RHEA-COMP:11060"/>
        <dbReference type="Rhea" id="RHEA-COMP:11605"/>
        <dbReference type="ChEBI" id="CHEBI:15378"/>
        <dbReference type="ChEBI" id="CHEBI:30013"/>
        <dbReference type="ChEBI" id="CHEBI:30616"/>
        <dbReference type="ChEBI" id="CHEBI:61977"/>
        <dbReference type="ChEBI" id="CHEBI:456216"/>
        <dbReference type="EC" id="2.7.11.1"/>
    </reaction>
</comment>
<dbReference type="Pfam" id="PF00069">
    <property type="entry name" value="Pkinase"/>
    <property type="match status" value="1"/>
</dbReference>
<dbReference type="InterPro" id="IPR008271">
    <property type="entry name" value="Ser/Thr_kinase_AS"/>
</dbReference>
<dbReference type="PROSITE" id="PS00108">
    <property type="entry name" value="PROTEIN_KINASE_ST"/>
    <property type="match status" value="1"/>
</dbReference>
<dbReference type="PANTHER" id="PTHR24356:SF1">
    <property type="entry name" value="SERINE_THREONINE-PROTEIN KINASE GREATWALL"/>
    <property type="match status" value="1"/>
</dbReference>
<dbReference type="InterPro" id="IPR000719">
    <property type="entry name" value="Prot_kinase_dom"/>
</dbReference>
<keyword evidence="5" id="KW-0547">Nucleotide-binding</keyword>
<evidence type="ECO:0000313" key="15">
    <source>
        <dbReference type="Proteomes" id="UP000192247"/>
    </source>
</evidence>
<keyword evidence="3" id="KW-0723">Serine/threonine-protein kinase</keyword>
<keyword evidence="6 14" id="KW-0418">Kinase</keyword>
<dbReference type="AlphaFoldDB" id="A0A1V9XM14"/>
<evidence type="ECO:0000256" key="9">
    <source>
        <dbReference type="ARBA" id="ARBA00047899"/>
    </source>
</evidence>
<feature type="domain" description="Protein kinase" evidence="12">
    <location>
        <begin position="75"/>
        <end position="346"/>
    </location>
</feature>
<dbReference type="PANTHER" id="PTHR24356">
    <property type="entry name" value="SERINE/THREONINE-PROTEIN KINASE"/>
    <property type="match status" value="1"/>
</dbReference>
<dbReference type="STRING" id="418985.A0A1V9XM14"/>
<dbReference type="Gene3D" id="1.10.510.10">
    <property type="entry name" value="Transferase(Phosphotransferase) domain 1"/>
    <property type="match status" value="1"/>
</dbReference>
<dbReference type="GO" id="GO:0004674">
    <property type="term" value="F:protein serine/threonine kinase activity"/>
    <property type="evidence" value="ECO:0007669"/>
    <property type="project" value="UniProtKB-KW"/>
</dbReference>
<dbReference type="Proteomes" id="UP000192247">
    <property type="component" value="Unassembled WGS sequence"/>
</dbReference>
<dbReference type="OrthoDB" id="6513151at2759"/>
<dbReference type="Gene3D" id="3.30.200.20">
    <property type="entry name" value="Phosphorylase Kinase, domain 1"/>
    <property type="match status" value="1"/>
</dbReference>
<evidence type="ECO:0000256" key="11">
    <source>
        <dbReference type="SAM" id="MobiDB-lite"/>
    </source>
</evidence>
<evidence type="ECO:0000256" key="4">
    <source>
        <dbReference type="ARBA" id="ARBA00022679"/>
    </source>
</evidence>
<comment type="catalytic activity">
    <reaction evidence="10">
        <text>L-seryl-[protein] + ATP = O-phospho-L-seryl-[protein] + ADP + H(+)</text>
        <dbReference type="Rhea" id="RHEA:17989"/>
        <dbReference type="Rhea" id="RHEA-COMP:9863"/>
        <dbReference type="Rhea" id="RHEA-COMP:11604"/>
        <dbReference type="ChEBI" id="CHEBI:15378"/>
        <dbReference type="ChEBI" id="CHEBI:29999"/>
        <dbReference type="ChEBI" id="CHEBI:30616"/>
        <dbReference type="ChEBI" id="CHEBI:83421"/>
        <dbReference type="ChEBI" id="CHEBI:456216"/>
        <dbReference type="EC" id="2.7.11.1"/>
    </reaction>
</comment>
<evidence type="ECO:0000256" key="3">
    <source>
        <dbReference type="ARBA" id="ARBA00022527"/>
    </source>
</evidence>
<feature type="compositionally biased region" description="Polar residues" evidence="11">
    <location>
        <begin position="486"/>
        <end position="495"/>
    </location>
</feature>
<gene>
    <name evidence="14" type="ORF">BIW11_00948</name>
</gene>
<name>A0A1V9XM14_9ACAR</name>
<dbReference type="SUPFAM" id="SSF56112">
    <property type="entry name" value="Protein kinase-like (PK-like)"/>
    <property type="match status" value="1"/>
</dbReference>
<feature type="domain" description="PDZ" evidence="13">
    <location>
        <begin position="516"/>
        <end position="589"/>
    </location>
</feature>
<dbReference type="SMART" id="SM00220">
    <property type="entry name" value="S_TKc"/>
    <property type="match status" value="1"/>
</dbReference>
<organism evidence="14 15">
    <name type="scientific">Tropilaelaps mercedesae</name>
    <dbReference type="NCBI Taxonomy" id="418985"/>
    <lineage>
        <taxon>Eukaryota</taxon>
        <taxon>Metazoa</taxon>
        <taxon>Ecdysozoa</taxon>
        <taxon>Arthropoda</taxon>
        <taxon>Chelicerata</taxon>
        <taxon>Arachnida</taxon>
        <taxon>Acari</taxon>
        <taxon>Parasitiformes</taxon>
        <taxon>Mesostigmata</taxon>
        <taxon>Gamasina</taxon>
        <taxon>Dermanyssoidea</taxon>
        <taxon>Laelapidae</taxon>
        <taxon>Tropilaelaps</taxon>
    </lineage>
</organism>
<dbReference type="SUPFAM" id="SSF50156">
    <property type="entry name" value="PDZ domain-like"/>
    <property type="match status" value="2"/>
</dbReference>
<comment type="caution">
    <text evidence="14">The sequence shown here is derived from an EMBL/GenBank/DDBJ whole genome shotgun (WGS) entry which is preliminary data.</text>
</comment>
<dbReference type="EC" id="2.7.11.1" evidence="1"/>
<reference evidence="14 15" key="1">
    <citation type="journal article" date="2017" name="Gigascience">
        <title>Draft genome of the honey bee ectoparasitic mite, Tropilaelaps mercedesae, is shaped by the parasitic life history.</title>
        <authorList>
            <person name="Dong X."/>
            <person name="Armstrong S.D."/>
            <person name="Xia D."/>
            <person name="Makepeace B.L."/>
            <person name="Darby A.C."/>
            <person name="Kadowaki T."/>
        </authorList>
    </citation>
    <scope>NUCLEOTIDE SEQUENCE [LARGE SCALE GENOMIC DNA]</scope>
    <source>
        <strain evidence="14">Wuxi-XJTLU</strain>
    </source>
</reference>
<dbReference type="InterPro" id="IPR001478">
    <property type="entry name" value="PDZ"/>
</dbReference>
<evidence type="ECO:0000313" key="14">
    <source>
        <dbReference type="EMBL" id="OQR74549.1"/>
    </source>
</evidence>
<protein>
    <recommendedName>
        <fullName evidence="2">Serine/threonine-protein kinase greatwall</fullName>
        <ecNumber evidence="1">2.7.11.1</ecNumber>
    </recommendedName>
    <alternativeName>
        <fullName evidence="8">Microtubule-associated serine/threonine-protein kinase-like</fullName>
    </alternativeName>
</protein>
<dbReference type="InParanoid" id="A0A1V9XM14"/>
<evidence type="ECO:0000259" key="13">
    <source>
        <dbReference type="PROSITE" id="PS50106"/>
    </source>
</evidence>
<dbReference type="EMBL" id="MNPL01007795">
    <property type="protein sequence ID" value="OQR74549.1"/>
    <property type="molecule type" value="Genomic_DNA"/>
</dbReference>
<evidence type="ECO:0000256" key="2">
    <source>
        <dbReference type="ARBA" id="ARBA00022148"/>
    </source>
</evidence>
<proteinExistence type="predicted"/>
<evidence type="ECO:0000256" key="1">
    <source>
        <dbReference type="ARBA" id="ARBA00012513"/>
    </source>
</evidence>
<dbReference type="Pfam" id="PF00595">
    <property type="entry name" value="PDZ"/>
    <property type="match status" value="1"/>
</dbReference>
<dbReference type="InterPro" id="IPR011009">
    <property type="entry name" value="Kinase-like_dom_sf"/>
</dbReference>
<dbReference type="GO" id="GO:0005524">
    <property type="term" value="F:ATP binding"/>
    <property type="evidence" value="ECO:0007669"/>
    <property type="project" value="UniProtKB-KW"/>
</dbReference>
<keyword evidence="4" id="KW-0808">Transferase</keyword>
<dbReference type="Gene3D" id="2.30.42.10">
    <property type="match status" value="1"/>
</dbReference>
<sequence>MHLRILQYCPAVGAWLAGQLHRFVTALSDVADILEMSRQNPVNWRELADRMEEIASKFAYRSWDVKSFIPAMRTLRGDQLLGQGGFGCAYRGRHIPTNLELCIKVVPLQHFQLARHACSDKLVAAVARCKFIVSYYAAYETKSAHVALMEFVKGSDLNKLTRASRVLPLEVARIIAAQLYIGLEYLHMHGFVHRDVKSANVLVTTKGLVKLIDFDTSKVCLSHYVRDRPLECFFTRTAREFRDREKAGTLAYRAPEAIQKQGYGRALDWWALGCVTFKITTGRLPFHGDDAELKRRICELDPEWNSQKVVEMDQPCQDFINSLMIKDPTKRLGSNCYSEIRHHPFFAGVDFDALVRNDKSETICDMPKELLQIHGMSVSDGKQKQPNQKKFVVTLAQCEDAVKPPRPLMTYISRGFARAIAKHSTGLPDPPSAEPTQVYTLLKFNEKDGDNDKSEIVQRSELRGHGPREDSTEQTTVESEEEAKGQLNTSQLSRQAKSTLFTPKTGVYGTQFEIVEMTMPRSAMCHQRFGFAFRVIEGVANAAAFVTHVRHGSAAFRAGLLFGDMIAFVNDKQVSSKDNDKIREMIRNASYLSLAVFIHNPFRLAQLHQDIARVMRMKLDHARELRIVCKWENCRLKAGFSLKTFISVAQGGTYAAHIFHRIHPRLMKGSIDERLYSGDLLLCVNGLPTTGMKTNKEVVDIVKSHVKDDLVLSILPCSPLRVNIKCQTACALSDTSIEDMHVVNLGRALHGPRIM</sequence>
<evidence type="ECO:0000256" key="7">
    <source>
        <dbReference type="ARBA" id="ARBA00022840"/>
    </source>
</evidence>
<evidence type="ECO:0000256" key="5">
    <source>
        <dbReference type="ARBA" id="ARBA00022741"/>
    </source>
</evidence>
<feature type="region of interest" description="Disordered" evidence="11">
    <location>
        <begin position="449"/>
        <end position="495"/>
    </location>
</feature>
<evidence type="ECO:0000256" key="8">
    <source>
        <dbReference type="ARBA" id="ARBA00033099"/>
    </source>
</evidence>
<dbReference type="InterPro" id="IPR036034">
    <property type="entry name" value="PDZ_sf"/>
</dbReference>
<keyword evidence="15" id="KW-1185">Reference proteome</keyword>